<comment type="caution">
    <text evidence="1">The sequence shown here is derived from an EMBL/GenBank/DDBJ whole genome shotgun (WGS) entry which is preliminary data.</text>
</comment>
<gene>
    <name evidence="1" type="ORF">P5673_001481</name>
</gene>
<evidence type="ECO:0000313" key="1">
    <source>
        <dbReference type="EMBL" id="KAK2573784.1"/>
    </source>
</evidence>
<dbReference type="EMBL" id="JARQWQ010000002">
    <property type="protein sequence ID" value="KAK2573784.1"/>
    <property type="molecule type" value="Genomic_DNA"/>
</dbReference>
<accession>A0AAD9VGN4</accession>
<evidence type="ECO:0000313" key="2">
    <source>
        <dbReference type="Proteomes" id="UP001249851"/>
    </source>
</evidence>
<keyword evidence="2" id="KW-1185">Reference proteome</keyword>
<dbReference type="Proteomes" id="UP001249851">
    <property type="component" value="Unassembled WGS sequence"/>
</dbReference>
<protein>
    <submittedName>
        <fullName evidence="1">Uncharacterized protein</fullName>
    </submittedName>
</protein>
<organism evidence="1 2">
    <name type="scientific">Acropora cervicornis</name>
    <name type="common">Staghorn coral</name>
    <dbReference type="NCBI Taxonomy" id="6130"/>
    <lineage>
        <taxon>Eukaryota</taxon>
        <taxon>Metazoa</taxon>
        <taxon>Cnidaria</taxon>
        <taxon>Anthozoa</taxon>
        <taxon>Hexacorallia</taxon>
        <taxon>Scleractinia</taxon>
        <taxon>Astrocoeniina</taxon>
        <taxon>Acroporidae</taxon>
        <taxon>Acropora</taxon>
    </lineage>
</organism>
<reference evidence="1" key="2">
    <citation type="journal article" date="2023" name="Science">
        <title>Genomic signatures of disease resistance in endangered staghorn corals.</title>
        <authorList>
            <person name="Vollmer S.V."/>
            <person name="Selwyn J.D."/>
            <person name="Despard B.A."/>
            <person name="Roesel C.L."/>
        </authorList>
    </citation>
    <scope>NUCLEOTIDE SEQUENCE</scope>
    <source>
        <strain evidence="1">K2</strain>
    </source>
</reference>
<reference evidence="1" key="1">
    <citation type="journal article" date="2023" name="G3 (Bethesda)">
        <title>Whole genome assembly and annotation of the endangered Caribbean coral Acropora cervicornis.</title>
        <authorList>
            <person name="Selwyn J.D."/>
            <person name="Vollmer S.V."/>
        </authorList>
    </citation>
    <scope>NUCLEOTIDE SEQUENCE</scope>
    <source>
        <strain evidence="1">K2</strain>
    </source>
</reference>
<name>A0AAD9VGN4_ACRCE</name>
<dbReference type="AlphaFoldDB" id="A0AAD9VGN4"/>
<proteinExistence type="predicted"/>
<sequence>MAAGSLRKKEEHSGPQYVRGVGGNLILHVTSVAAGCCREERHLKVLYISTHYGSV</sequence>